<dbReference type="PANTHER" id="PTHR48081:SF8">
    <property type="entry name" value="ALPHA_BETA HYDROLASE FOLD-3 DOMAIN-CONTAINING PROTEIN-RELATED"/>
    <property type="match status" value="1"/>
</dbReference>
<dbReference type="Pfam" id="PF07859">
    <property type="entry name" value="Abhydrolase_3"/>
    <property type="match status" value="1"/>
</dbReference>
<protein>
    <submittedName>
        <fullName evidence="3">Lipase</fullName>
    </submittedName>
</protein>
<dbReference type="eggNOG" id="COG0657">
    <property type="taxonomic scope" value="Bacteria"/>
</dbReference>
<keyword evidence="1" id="KW-0378">Hydrolase</keyword>
<organism evidence="3 4">
    <name type="scientific">Ureibacillus massiliensis 4400831 = CIP 108448 = CCUG 49529</name>
    <dbReference type="NCBI Taxonomy" id="1211035"/>
    <lineage>
        <taxon>Bacteria</taxon>
        <taxon>Bacillati</taxon>
        <taxon>Bacillota</taxon>
        <taxon>Bacilli</taxon>
        <taxon>Bacillales</taxon>
        <taxon>Caryophanaceae</taxon>
        <taxon>Ureibacillus</taxon>
    </lineage>
</organism>
<dbReference type="Gene3D" id="3.40.50.1820">
    <property type="entry name" value="alpha/beta hydrolase"/>
    <property type="match status" value="1"/>
</dbReference>
<feature type="domain" description="Alpha/beta hydrolase fold-3" evidence="2">
    <location>
        <begin position="75"/>
        <end position="284"/>
    </location>
</feature>
<dbReference type="Proteomes" id="UP000030595">
    <property type="component" value="Unassembled WGS sequence"/>
</dbReference>
<dbReference type="EMBL" id="JPVQ01000044">
    <property type="protein sequence ID" value="KGR89480.1"/>
    <property type="molecule type" value="Genomic_DNA"/>
</dbReference>
<accession>A0A0A3J179</accession>
<dbReference type="PANTHER" id="PTHR48081">
    <property type="entry name" value="AB HYDROLASE SUPERFAMILY PROTEIN C4A8.06C"/>
    <property type="match status" value="1"/>
</dbReference>
<name>A0A0A3J179_9BACL</name>
<proteinExistence type="predicted"/>
<evidence type="ECO:0000256" key="1">
    <source>
        <dbReference type="ARBA" id="ARBA00022801"/>
    </source>
</evidence>
<reference evidence="3 4" key="1">
    <citation type="submission" date="2014-02" db="EMBL/GenBank/DDBJ databases">
        <title>Draft genome sequence of Lysinibacillus massiliensis CCUG 49529.</title>
        <authorList>
            <person name="Zhang F."/>
            <person name="Wang G."/>
            <person name="Zhang L."/>
        </authorList>
    </citation>
    <scope>NUCLEOTIDE SEQUENCE [LARGE SCALE GENOMIC DNA]</scope>
    <source>
        <strain evidence="3 4">CCUG 49529</strain>
    </source>
</reference>
<evidence type="ECO:0000259" key="2">
    <source>
        <dbReference type="Pfam" id="PF07859"/>
    </source>
</evidence>
<gene>
    <name evidence="3" type="ORF">CD30_16670</name>
</gene>
<dbReference type="SUPFAM" id="SSF53474">
    <property type="entry name" value="alpha/beta-Hydrolases"/>
    <property type="match status" value="1"/>
</dbReference>
<evidence type="ECO:0000313" key="4">
    <source>
        <dbReference type="Proteomes" id="UP000030595"/>
    </source>
</evidence>
<keyword evidence="4" id="KW-1185">Reference proteome</keyword>
<dbReference type="AlphaFoldDB" id="A0A0A3J179"/>
<dbReference type="RefSeq" id="WP_036179091.1">
    <property type="nucleotide sequence ID" value="NZ_AVCZ01000044.1"/>
</dbReference>
<dbReference type="InterPro" id="IPR029058">
    <property type="entry name" value="AB_hydrolase_fold"/>
</dbReference>
<dbReference type="GO" id="GO:0016787">
    <property type="term" value="F:hydrolase activity"/>
    <property type="evidence" value="ECO:0007669"/>
    <property type="project" value="UniProtKB-KW"/>
</dbReference>
<evidence type="ECO:0000313" key="3">
    <source>
        <dbReference type="EMBL" id="KGR89480.1"/>
    </source>
</evidence>
<dbReference type="InterPro" id="IPR013094">
    <property type="entry name" value="AB_hydrolase_3"/>
</dbReference>
<comment type="caution">
    <text evidence="3">The sequence shown here is derived from an EMBL/GenBank/DDBJ whole genome shotgun (WGS) entry which is preliminary data.</text>
</comment>
<sequence length="318" mass="35299">MKNRVNPELVGMLDVFPPIDLDDYETVRAAQLQAPLAPQDPNIDITNKIIEGPDGNELRIRIYEPKTKTEELAGLLWIHGGGYVLGRPEEADDLCQRYVNEASCVVVSVDYRLVPEHPYPAPLEDCYTALSWLADNAESLGVDPNRIGIAGMSAGGGLTAALALLVKDRKGPEICFQMPLYPMINDQNNTPSSYEITGNYIWNHDLNEKGWKAYLGDLYGQDDVPIFAAPARATVEDLVGLPYTYTCVGQLDPFRDETLTYVTKLAQAGVDVEFHLYPGGYHAYEVVAPEAEISQRTIQEYVNAVKYVLNRNKSVESK</sequence>
<dbReference type="InterPro" id="IPR050300">
    <property type="entry name" value="GDXG_lipolytic_enzyme"/>
</dbReference>